<evidence type="ECO:0000313" key="2">
    <source>
        <dbReference type="Proteomes" id="UP000887013"/>
    </source>
</evidence>
<dbReference type="EMBL" id="BMAW01089707">
    <property type="protein sequence ID" value="GFS41232.1"/>
    <property type="molecule type" value="Genomic_DNA"/>
</dbReference>
<accession>A0A8X6IFN1</accession>
<reference evidence="1" key="1">
    <citation type="submission" date="2020-08" db="EMBL/GenBank/DDBJ databases">
        <title>Multicomponent nature underlies the extraordinary mechanical properties of spider dragline silk.</title>
        <authorList>
            <person name="Kono N."/>
            <person name="Nakamura H."/>
            <person name="Mori M."/>
            <person name="Yoshida Y."/>
            <person name="Ohtoshi R."/>
            <person name="Malay A.D."/>
            <person name="Moran D.A.P."/>
            <person name="Tomita M."/>
            <person name="Numata K."/>
            <person name="Arakawa K."/>
        </authorList>
    </citation>
    <scope>NUCLEOTIDE SEQUENCE</scope>
</reference>
<proteinExistence type="predicted"/>
<evidence type="ECO:0000313" key="1">
    <source>
        <dbReference type="EMBL" id="GFS41232.1"/>
    </source>
</evidence>
<gene>
    <name evidence="1" type="ORF">NPIL_225131</name>
</gene>
<keyword evidence="2" id="KW-1185">Reference proteome</keyword>
<name>A0A8X6IFN1_NEPPI</name>
<dbReference type="Proteomes" id="UP000887013">
    <property type="component" value="Unassembled WGS sequence"/>
</dbReference>
<comment type="caution">
    <text evidence="1">The sequence shown here is derived from an EMBL/GenBank/DDBJ whole genome shotgun (WGS) entry which is preliminary data.</text>
</comment>
<dbReference type="AlphaFoldDB" id="A0A8X6IFN1"/>
<sequence length="97" mass="11040">MFNKTEPPTEFDSSMQETLTESVIHHQVCEIYGDNATMSNQVRYADFVPSDLFLFGYLKEFLGGQRVSNDKVKTAFKDWTSLQVLDVLSVVALDLIE</sequence>
<organism evidence="1 2">
    <name type="scientific">Nephila pilipes</name>
    <name type="common">Giant wood spider</name>
    <name type="synonym">Nephila maculata</name>
    <dbReference type="NCBI Taxonomy" id="299642"/>
    <lineage>
        <taxon>Eukaryota</taxon>
        <taxon>Metazoa</taxon>
        <taxon>Ecdysozoa</taxon>
        <taxon>Arthropoda</taxon>
        <taxon>Chelicerata</taxon>
        <taxon>Arachnida</taxon>
        <taxon>Araneae</taxon>
        <taxon>Araneomorphae</taxon>
        <taxon>Entelegynae</taxon>
        <taxon>Araneoidea</taxon>
        <taxon>Nephilidae</taxon>
        <taxon>Nephila</taxon>
    </lineage>
</organism>
<protein>
    <submittedName>
        <fullName evidence="1">Uncharacterized protein</fullName>
    </submittedName>
</protein>